<dbReference type="InterPro" id="IPR051678">
    <property type="entry name" value="AGP_Transferase"/>
</dbReference>
<evidence type="ECO:0000256" key="1">
    <source>
        <dbReference type="SAM" id="MobiDB-lite"/>
    </source>
</evidence>
<dbReference type="InterPro" id="IPR035896">
    <property type="entry name" value="AN1-like_Znf"/>
</dbReference>
<dbReference type="Proteomes" id="UP001586593">
    <property type="component" value="Unassembled WGS sequence"/>
</dbReference>
<evidence type="ECO:0000259" key="2">
    <source>
        <dbReference type="Pfam" id="PF01636"/>
    </source>
</evidence>
<protein>
    <recommendedName>
        <fullName evidence="2">Aminoglycoside phosphotransferase domain-containing protein</fullName>
    </recommendedName>
</protein>
<comment type="caution">
    <text evidence="3">The sequence shown here is derived from an EMBL/GenBank/DDBJ whole genome shotgun (WGS) entry which is preliminary data.</text>
</comment>
<feature type="domain" description="Aminoglycoside phosphotransferase" evidence="2">
    <location>
        <begin position="148"/>
        <end position="369"/>
    </location>
</feature>
<evidence type="ECO:0000313" key="4">
    <source>
        <dbReference type="Proteomes" id="UP001586593"/>
    </source>
</evidence>
<name>A0ABR3VYE8_9PEZI</name>
<organism evidence="3 4">
    <name type="scientific">Phialemonium thermophilum</name>
    <dbReference type="NCBI Taxonomy" id="223376"/>
    <lineage>
        <taxon>Eukaryota</taxon>
        <taxon>Fungi</taxon>
        <taxon>Dikarya</taxon>
        <taxon>Ascomycota</taxon>
        <taxon>Pezizomycotina</taxon>
        <taxon>Sordariomycetes</taxon>
        <taxon>Sordariomycetidae</taxon>
        <taxon>Cephalothecales</taxon>
        <taxon>Cephalothecaceae</taxon>
        <taxon>Phialemonium</taxon>
    </lineage>
</organism>
<accession>A0ABR3VYE8</accession>
<dbReference type="PANTHER" id="PTHR21310">
    <property type="entry name" value="AMINOGLYCOSIDE PHOSPHOTRANSFERASE-RELATED-RELATED"/>
    <property type="match status" value="1"/>
</dbReference>
<keyword evidence="4" id="KW-1185">Reference proteome</keyword>
<gene>
    <name evidence="3" type="ORF">VTK73DRAFT_10143</name>
</gene>
<dbReference type="Pfam" id="PF01636">
    <property type="entry name" value="APH"/>
    <property type="match status" value="1"/>
</dbReference>
<dbReference type="SUPFAM" id="SSF118310">
    <property type="entry name" value="AN1-like Zinc finger"/>
    <property type="match status" value="1"/>
</dbReference>
<proteinExistence type="predicted"/>
<sequence length="496" mass="56950">METDMKRTSVKTDPYPSRSSRRRNGSLPGARVALWTCDWDECENPAARRTGDCMLCDRHLCRLHLREPWHRCPKPEENWEAYSQLFAAAEARYVDDLCRRIDTPKLCSIASELRGGVPCTVEWTRAALSAMMGNQNCHAEIAFDDGVRWIARFRLVKVSSPPPEVRRRILRSEVATMTFLRRHTRVPVPQIFGWACECDPANVLGVSYILMEKLTGKPLDWEEASSAEREKIIKQLAEIFLELEKHPFSSTGSLDFSAAGSADFEVRGYAHHALFPSRCGDPLGPFPSWRQACEATTHFYISMIASGEVDAYSPVDAFLAHRFRLDILDEMDICSPSRFYLKHPDDKGDHILVNDSYDIIGIIDWEWARIVSKEEAFSSPCLMWPVGEFYDGLNDLCPEELQLAKVFSQRGRQDLADCVLHGRKIQRFLFCMGPDVSVLDKKTFTDLFMGMERLFSSGKEAWEQWRIFALEKWKDDETLRILVEKGQMEDRRNQPS</sequence>
<dbReference type="Gene3D" id="3.90.1200.10">
    <property type="match status" value="1"/>
</dbReference>
<dbReference type="PANTHER" id="PTHR21310:SF15">
    <property type="entry name" value="AMINOGLYCOSIDE PHOSPHOTRANSFERASE DOMAIN-CONTAINING PROTEIN"/>
    <property type="match status" value="1"/>
</dbReference>
<dbReference type="InterPro" id="IPR002575">
    <property type="entry name" value="Aminoglycoside_PTrfase"/>
</dbReference>
<evidence type="ECO:0000313" key="3">
    <source>
        <dbReference type="EMBL" id="KAL1848335.1"/>
    </source>
</evidence>
<dbReference type="InterPro" id="IPR011009">
    <property type="entry name" value="Kinase-like_dom_sf"/>
</dbReference>
<dbReference type="EMBL" id="JAZHXJ010000928">
    <property type="protein sequence ID" value="KAL1848335.1"/>
    <property type="molecule type" value="Genomic_DNA"/>
</dbReference>
<reference evidence="3 4" key="1">
    <citation type="journal article" date="2024" name="Commun. Biol.">
        <title>Comparative genomic analysis of thermophilic fungi reveals convergent evolutionary adaptations and gene losses.</title>
        <authorList>
            <person name="Steindorff A.S."/>
            <person name="Aguilar-Pontes M.V."/>
            <person name="Robinson A.J."/>
            <person name="Andreopoulos B."/>
            <person name="LaButti K."/>
            <person name="Kuo A."/>
            <person name="Mondo S."/>
            <person name="Riley R."/>
            <person name="Otillar R."/>
            <person name="Haridas S."/>
            <person name="Lipzen A."/>
            <person name="Grimwood J."/>
            <person name="Schmutz J."/>
            <person name="Clum A."/>
            <person name="Reid I.D."/>
            <person name="Moisan M.C."/>
            <person name="Butler G."/>
            <person name="Nguyen T.T.M."/>
            <person name="Dewar K."/>
            <person name="Conant G."/>
            <person name="Drula E."/>
            <person name="Henrissat B."/>
            <person name="Hansel C."/>
            <person name="Singer S."/>
            <person name="Hutchinson M.I."/>
            <person name="de Vries R.P."/>
            <person name="Natvig D.O."/>
            <person name="Powell A.J."/>
            <person name="Tsang A."/>
            <person name="Grigoriev I.V."/>
        </authorList>
    </citation>
    <scope>NUCLEOTIDE SEQUENCE [LARGE SCALE GENOMIC DNA]</scope>
    <source>
        <strain evidence="3 4">ATCC 24622</strain>
    </source>
</reference>
<dbReference type="SUPFAM" id="SSF56112">
    <property type="entry name" value="Protein kinase-like (PK-like)"/>
    <property type="match status" value="1"/>
</dbReference>
<feature type="region of interest" description="Disordered" evidence="1">
    <location>
        <begin position="1"/>
        <end position="25"/>
    </location>
</feature>